<dbReference type="EMBL" id="JAAOIW010000033">
    <property type="protein sequence ID" value="NHN35391.1"/>
    <property type="molecule type" value="Genomic_DNA"/>
</dbReference>
<dbReference type="Proteomes" id="UP001165962">
    <property type="component" value="Unassembled WGS sequence"/>
</dbReference>
<dbReference type="PANTHER" id="PTHR43649">
    <property type="entry name" value="ARABINOSE-BINDING PROTEIN-RELATED"/>
    <property type="match status" value="1"/>
</dbReference>
<evidence type="ECO:0000313" key="2">
    <source>
        <dbReference type="Proteomes" id="UP001165962"/>
    </source>
</evidence>
<comment type="caution">
    <text evidence="1">The sequence shown here is derived from an EMBL/GenBank/DDBJ whole genome shotgun (WGS) entry which is preliminary data.</text>
</comment>
<dbReference type="PANTHER" id="PTHR43649:SF12">
    <property type="entry name" value="DIACETYLCHITOBIOSE BINDING PROTEIN DASA"/>
    <property type="match status" value="1"/>
</dbReference>
<organism evidence="1 2">
    <name type="scientific">Paenibacillus agricola</name>
    <dbReference type="NCBI Taxonomy" id="2716264"/>
    <lineage>
        <taxon>Bacteria</taxon>
        <taxon>Bacillati</taxon>
        <taxon>Bacillota</taxon>
        <taxon>Bacilli</taxon>
        <taxon>Bacillales</taxon>
        <taxon>Paenibacillaceae</taxon>
        <taxon>Paenibacillus</taxon>
    </lineage>
</organism>
<proteinExistence type="predicted"/>
<dbReference type="RefSeq" id="WP_166158149.1">
    <property type="nucleotide sequence ID" value="NZ_JAAOIW010000033.1"/>
</dbReference>
<protein>
    <submittedName>
        <fullName evidence="1">Extracellular solute-binding protein</fullName>
    </submittedName>
</protein>
<dbReference type="Pfam" id="PF13416">
    <property type="entry name" value="SBP_bac_8"/>
    <property type="match status" value="1"/>
</dbReference>
<dbReference type="Gene3D" id="3.40.190.10">
    <property type="entry name" value="Periplasmic binding protein-like II"/>
    <property type="match status" value="2"/>
</dbReference>
<dbReference type="CDD" id="cd13582">
    <property type="entry name" value="PBP2_AlgQ_like_3"/>
    <property type="match status" value="1"/>
</dbReference>
<reference evidence="1" key="1">
    <citation type="submission" date="2020-03" db="EMBL/GenBank/DDBJ databases">
        <title>Draft sequencing of Paenibacilllus sp. S3N08.</title>
        <authorList>
            <person name="Kim D.-U."/>
        </authorList>
    </citation>
    <scope>NUCLEOTIDE SEQUENCE</scope>
    <source>
        <strain evidence="1">S3N08</strain>
    </source>
</reference>
<dbReference type="InterPro" id="IPR050490">
    <property type="entry name" value="Bact_solute-bd_prot1"/>
</dbReference>
<evidence type="ECO:0000313" key="1">
    <source>
        <dbReference type="EMBL" id="NHN35391.1"/>
    </source>
</evidence>
<gene>
    <name evidence="1" type="ORF">G9U52_37455</name>
</gene>
<dbReference type="InterPro" id="IPR006059">
    <property type="entry name" value="SBP"/>
</dbReference>
<keyword evidence="2" id="KW-1185">Reference proteome</keyword>
<name>A0ABX0JHS3_9BACL</name>
<dbReference type="SUPFAM" id="SSF53850">
    <property type="entry name" value="Periplasmic binding protein-like II"/>
    <property type="match status" value="1"/>
</dbReference>
<sequence>MSGKKLLYGCLAIGLAIAPAGCSDSELSSPSPVGKDTDTGIKKVKDPVTFTFFMAQRPGKDVNTNETIIGKKLEEQTGVNFKMEHIVGDINMKIGVMNASGDYPDVIVPDVAIDKVKNADGFIPLNELLDKHAPNLKKLYARYWERMKAKDGNIYFIPFSATQGFIPSPDITAGAFWMQRRVLKEFGYPKIKTMDEYFDLIKKYKEKHQNEDLIGFETLTYDWRFHALANPAVHMAGYPNEAQSLIDMKTHQAKNVGPTDFTKRWLKKLNEINNQGLFDKESLVANYDQYLAKLTSGRVLGYFDYAWEAAPAHDNLKQAGDDDKRYMPLPIVFDKEVKDQYVEPPAFVNNRGIGISVSAKDPVRIIEYFDALSREENQILSYWGVKGETYEVDDKGRFYRTDEQIQKTSEQEFQQKFGLWYYNYGWPGGGGVLSDGNAWSPGDQPEVVSKKYTEGDKAILKAYGASVFSDLFSKPDERPWFPMWSVSWEQGSKEQIFMQKRADVQKKNYPKMILAASPEQFETLWNEYMNEFNKLDWKIHEESITRIVNERINNKWQQ</sequence>
<accession>A0ABX0JHS3</accession>